<organism evidence="2 3">
    <name type="scientific">Ktedonobacter racemifer DSM 44963</name>
    <dbReference type="NCBI Taxonomy" id="485913"/>
    <lineage>
        <taxon>Bacteria</taxon>
        <taxon>Bacillati</taxon>
        <taxon>Chloroflexota</taxon>
        <taxon>Ktedonobacteria</taxon>
        <taxon>Ktedonobacterales</taxon>
        <taxon>Ktedonobacteraceae</taxon>
        <taxon>Ktedonobacter</taxon>
    </lineage>
</organism>
<keyword evidence="3" id="KW-1185">Reference proteome</keyword>
<dbReference type="InParanoid" id="D6U7S3"/>
<evidence type="ECO:0000256" key="1">
    <source>
        <dbReference type="SAM" id="MobiDB-lite"/>
    </source>
</evidence>
<dbReference type="RefSeq" id="WP_007922144.1">
    <property type="nucleotide sequence ID" value="NZ_ADVG01000005.1"/>
</dbReference>
<dbReference type="AlphaFoldDB" id="D6U7S3"/>
<proteinExistence type="predicted"/>
<dbReference type="EMBL" id="ADVG01000005">
    <property type="protein sequence ID" value="EFH79934.1"/>
    <property type="molecule type" value="Genomic_DNA"/>
</dbReference>
<reference evidence="2 3" key="1">
    <citation type="journal article" date="2011" name="Stand. Genomic Sci.">
        <title>Non-contiguous finished genome sequence and contextual data of the filamentous soil bacterium Ktedonobacter racemifer type strain (SOSP1-21).</title>
        <authorList>
            <person name="Chang Y.J."/>
            <person name="Land M."/>
            <person name="Hauser L."/>
            <person name="Chertkov O."/>
            <person name="Del Rio T.G."/>
            <person name="Nolan M."/>
            <person name="Copeland A."/>
            <person name="Tice H."/>
            <person name="Cheng J.F."/>
            <person name="Lucas S."/>
            <person name="Han C."/>
            <person name="Goodwin L."/>
            <person name="Pitluck S."/>
            <person name="Ivanova N."/>
            <person name="Ovchinikova G."/>
            <person name="Pati A."/>
            <person name="Chen A."/>
            <person name="Palaniappan K."/>
            <person name="Mavromatis K."/>
            <person name="Liolios K."/>
            <person name="Brettin T."/>
            <person name="Fiebig A."/>
            <person name="Rohde M."/>
            <person name="Abt B."/>
            <person name="Goker M."/>
            <person name="Detter J.C."/>
            <person name="Woyke T."/>
            <person name="Bristow J."/>
            <person name="Eisen J.A."/>
            <person name="Markowitz V."/>
            <person name="Hugenholtz P."/>
            <person name="Kyrpides N.C."/>
            <person name="Klenk H.P."/>
            <person name="Lapidus A."/>
        </authorList>
    </citation>
    <scope>NUCLEOTIDE SEQUENCE [LARGE SCALE GENOMIC DNA]</scope>
    <source>
        <strain evidence="3">DSM 44963</strain>
    </source>
</reference>
<dbReference type="STRING" id="485913.Krac_0463"/>
<dbReference type="Proteomes" id="UP000004508">
    <property type="component" value="Unassembled WGS sequence"/>
</dbReference>
<feature type="region of interest" description="Disordered" evidence="1">
    <location>
        <begin position="42"/>
        <end position="110"/>
    </location>
</feature>
<name>D6U7S3_KTERA</name>
<feature type="compositionally biased region" description="Polar residues" evidence="1">
    <location>
        <begin position="45"/>
        <end position="86"/>
    </location>
</feature>
<evidence type="ECO:0000313" key="3">
    <source>
        <dbReference type="Proteomes" id="UP000004508"/>
    </source>
</evidence>
<evidence type="ECO:0000313" key="2">
    <source>
        <dbReference type="EMBL" id="EFH79934.1"/>
    </source>
</evidence>
<gene>
    <name evidence="2" type="ORF">Krac_0463</name>
</gene>
<accession>D6U7S3</accession>
<comment type="caution">
    <text evidence="2">The sequence shown here is derived from an EMBL/GenBank/DDBJ whole genome shotgun (WGS) entry which is preliminary data.</text>
</comment>
<protein>
    <submittedName>
        <fullName evidence="2">Uncharacterized protein</fullName>
    </submittedName>
</protein>
<sequence length="127" mass="13625">MTKMTNSHMLTSPSYGHYTLAPSIVPLLPEFLAHHVITGKKVSAHTASTADTTLEPSNTAPDAPTSLPNIQIHHTSTALPSEQSASEVPPPQPPPITNTQNTPPASTSPFGFIQLNRAQRRALKHYS</sequence>